<dbReference type="Pfam" id="PF13181">
    <property type="entry name" value="TPR_8"/>
    <property type="match status" value="1"/>
</dbReference>
<evidence type="ECO:0000313" key="3">
    <source>
        <dbReference type="EMBL" id="WNM60743.1"/>
    </source>
</evidence>
<dbReference type="PANTHER" id="PTHR10098">
    <property type="entry name" value="RAPSYN-RELATED"/>
    <property type="match status" value="1"/>
</dbReference>
<dbReference type="KEGG" id="nneo:PQG83_13350"/>
<dbReference type="EMBL" id="CP116968">
    <property type="protein sequence ID" value="WNM60743.1"/>
    <property type="molecule type" value="Genomic_DNA"/>
</dbReference>
<sequence>MSRTCGFPNFSRCGLGVWFFLLGVGGIGMTSTVAAELSSQDLMAEGSRQYQQGQLEQAARSWTQAAQIYEKSGDHSNHIQSLIYLSRALLDMGQYQRAQQLLRTAVQSAQETTQPRLMAQALSQLGTLHLSVGEVDSALEILQQGLKVSREIEDRPLMAAILNDLGNAHAVRRNDTEALAAYTESSILADSLDLRPLSIRAMINAALVEIRQQSAQNGKTHLQQALEKTRTLPDSHDKIQNLLTIGMGLRDLSHQITEEHATVFTQAAESFREAIGSANKIGDWKNESYGWGFLGELYEEGARHEEALQLTQLAIRTSQQGQAPEALYRWEWNMGRHLKNLGRTDEAISAYQRAIDTLQPIRQQLSVGLPQNPASFRESLGALFFETASLLLQQADEATDASRKEGLLFHTRDTIEAFKAAELQDYFKDDCVEANRGRIQAIDKVSDTTAIIYPILFPDRMALLISLGGTMKKITVPVQERDLTEKIHLFRTLLEKRTTHQYLPHAQALYDLLIRPLEPYLSEFGIQTLVFVPDGPLRTIPMGPLHDGEKFLIQKYAIATTPGLTLTDAHPLDREQVNLLSIGLSEGVQGFSPLPNTQQEVRELQDLFGGKTLLNEEFRIPNLEQDMKEENFTIIHIASHGKFAKEPKNSFILTYDKKLSMDHLRELIGLFQFRKVPLDLLTLSACETAAGDDQSALGLAGVAVKAGARSALATLWFINDQASSILINEFYVRLKESSLSKAQALREAQVSLLDHPIYRHPSYWAPFLLINNWL</sequence>
<dbReference type="InterPro" id="IPR024983">
    <property type="entry name" value="CHAT_dom"/>
</dbReference>
<evidence type="ECO:0000259" key="2">
    <source>
        <dbReference type="Pfam" id="PF12770"/>
    </source>
</evidence>
<accession>A0AA96GF65</accession>
<dbReference type="PROSITE" id="PS50005">
    <property type="entry name" value="TPR"/>
    <property type="match status" value="1"/>
</dbReference>
<reference evidence="3 4" key="1">
    <citation type="submission" date="2023-01" db="EMBL/GenBank/DDBJ databases">
        <title>Cultivation and genomic characterization of new, ubiquitous marine nitrite-oxidizing bacteria from the Nitrospirales.</title>
        <authorList>
            <person name="Mueller A.J."/>
            <person name="Daebeler A."/>
            <person name="Herbold C.W."/>
            <person name="Kirkegaard R.H."/>
            <person name="Daims H."/>
        </authorList>
    </citation>
    <scope>NUCLEOTIDE SEQUENCE [LARGE SCALE GENOMIC DNA]</scope>
    <source>
        <strain evidence="3 4">DK</strain>
    </source>
</reference>
<dbReference type="PANTHER" id="PTHR10098:SF112">
    <property type="entry name" value="SLR0380 PROTEIN"/>
    <property type="match status" value="1"/>
</dbReference>
<dbReference type="RefSeq" id="WP_312741893.1">
    <property type="nucleotide sequence ID" value="NZ_CP116968.1"/>
</dbReference>
<dbReference type="Pfam" id="PF12770">
    <property type="entry name" value="CHAT"/>
    <property type="match status" value="1"/>
</dbReference>
<dbReference type="SMART" id="SM00028">
    <property type="entry name" value="TPR"/>
    <property type="match status" value="6"/>
</dbReference>
<protein>
    <submittedName>
        <fullName evidence="3">CHAT domain-containing protein</fullName>
    </submittedName>
</protein>
<dbReference type="InterPro" id="IPR019734">
    <property type="entry name" value="TPR_rpt"/>
</dbReference>
<gene>
    <name evidence="3" type="ORF">PQG83_13350</name>
</gene>
<dbReference type="SUPFAM" id="SSF48452">
    <property type="entry name" value="TPR-like"/>
    <property type="match status" value="2"/>
</dbReference>
<feature type="repeat" description="TPR" evidence="1">
    <location>
        <begin position="119"/>
        <end position="152"/>
    </location>
</feature>
<organism evidence="3 4">
    <name type="scientific">Candidatus Nitrospira neomarina</name>
    <dbReference type="NCBI Taxonomy" id="3020899"/>
    <lineage>
        <taxon>Bacteria</taxon>
        <taxon>Pseudomonadati</taxon>
        <taxon>Nitrospirota</taxon>
        <taxon>Nitrospiria</taxon>
        <taxon>Nitrospirales</taxon>
        <taxon>Nitrospiraceae</taxon>
        <taxon>Nitrospira</taxon>
    </lineage>
</organism>
<proteinExistence type="predicted"/>
<dbReference type="Pfam" id="PF13424">
    <property type="entry name" value="TPR_12"/>
    <property type="match status" value="1"/>
</dbReference>
<dbReference type="InterPro" id="IPR011990">
    <property type="entry name" value="TPR-like_helical_dom_sf"/>
</dbReference>
<dbReference type="Gene3D" id="1.25.40.10">
    <property type="entry name" value="Tetratricopeptide repeat domain"/>
    <property type="match status" value="2"/>
</dbReference>
<dbReference type="Pfam" id="PF13374">
    <property type="entry name" value="TPR_10"/>
    <property type="match status" value="1"/>
</dbReference>
<keyword evidence="1" id="KW-0802">TPR repeat</keyword>
<evidence type="ECO:0000256" key="1">
    <source>
        <dbReference type="PROSITE-ProRule" id="PRU00339"/>
    </source>
</evidence>
<keyword evidence="4" id="KW-1185">Reference proteome</keyword>
<dbReference type="Proteomes" id="UP001302494">
    <property type="component" value="Chromosome"/>
</dbReference>
<dbReference type="AlphaFoldDB" id="A0AA96GF65"/>
<evidence type="ECO:0000313" key="4">
    <source>
        <dbReference type="Proteomes" id="UP001302494"/>
    </source>
</evidence>
<feature type="domain" description="CHAT" evidence="2">
    <location>
        <begin position="505"/>
        <end position="770"/>
    </location>
</feature>
<name>A0AA96GF65_9BACT</name>